<dbReference type="HOGENOM" id="CLU_2193763_0_0_0"/>
<feature type="chain" id="PRO_5004171564" evidence="1">
    <location>
        <begin position="28"/>
        <end position="108"/>
    </location>
</feature>
<dbReference type="eggNOG" id="COG1538">
    <property type="taxonomic scope" value="Bacteria"/>
</dbReference>
<evidence type="ECO:0000313" key="3">
    <source>
        <dbReference type="Proteomes" id="UP000005297"/>
    </source>
</evidence>
<dbReference type="RefSeq" id="WP_009849832.1">
    <property type="nucleotide sequence ID" value="NZ_DS022294.1"/>
</dbReference>
<evidence type="ECO:0000313" key="2">
    <source>
        <dbReference type="EMBL" id="EAU55369.1"/>
    </source>
</evidence>
<organism evidence="2 3">
    <name type="scientific">Mariprofundus ferrooxydans PV-1</name>
    <dbReference type="NCBI Taxonomy" id="314345"/>
    <lineage>
        <taxon>Bacteria</taxon>
        <taxon>Pseudomonadati</taxon>
        <taxon>Pseudomonadota</taxon>
        <taxon>Candidatius Mariprofundia</taxon>
        <taxon>Mariprofundales</taxon>
        <taxon>Mariprofundaceae</taxon>
        <taxon>Mariprofundus</taxon>
    </lineage>
</organism>
<gene>
    <name evidence="2" type="ORF">SPV1_11571</name>
</gene>
<dbReference type="SUPFAM" id="SSF56954">
    <property type="entry name" value="Outer membrane efflux proteins (OEP)"/>
    <property type="match status" value="1"/>
</dbReference>
<feature type="signal peptide" evidence="1">
    <location>
        <begin position="1"/>
        <end position="27"/>
    </location>
</feature>
<keyword evidence="1" id="KW-0732">Signal</keyword>
<name>Q0F122_9PROT</name>
<sequence length="108" mass="11498">MHVPNKVRHLLALAALISVATPNWLWADELTLTRAEALALQHNPAMAAVTKNAEAMAAIPSQAGSLPDPTLSLNVMNLPVDTFSTTQEAMTQLQLGVTQAIPFPGSWS</sequence>
<dbReference type="AlphaFoldDB" id="Q0F122"/>
<accession>Q0F122</accession>
<dbReference type="InParanoid" id="Q0F122"/>
<keyword evidence="3" id="KW-1185">Reference proteome</keyword>
<comment type="caution">
    <text evidence="2">The sequence shown here is derived from an EMBL/GenBank/DDBJ whole genome shotgun (WGS) entry which is preliminary data.</text>
</comment>
<evidence type="ECO:0000256" key="1">
    <source>
        <dbReference type="SAM" id="SignalP"/>
    </source>
</evidence>
<dbReference type="Gene3D" id="1.20.1600.10">
    <property type="entry name" value="Outer membrane efflux proteins (OEP)"/>
    <property type="match status" value="1"/>
</dbReference>
<protein>
    <submittedName>
        <fullName evidence="2">Outer membrane efflux protein</fullName>
    </submittedName>
</protein>
<dbReference type="EMBL" id="AATS01000003">
    <property type="protein sequence ID" value="EAU55369.1"/>
    <property type="molecule type" value="Genomic_DNA"/>
</dbReference>
<proteinExistence type="predicted"/>
<dbReference type="Proteomes" id="UP000005297">
    <property type="component" value="Unassembled WGS sequence"/>
</dbReference>
<reference evidence="2 3" key="1">
    <citation type="submission" date="2006-09" db="EMBL/GenBank/DDBJ databases">
        <authorList>
            <person name="Emerson D."/>
            <person name="Ferriera S."/>
            <person name="Johnson J."/>
            <person name="Kravitz S."/>
            <person name="Halpern A."/>
            <person name="Remington K."/>
            <person name="Beeson K."/>
            <person name="Tran B."/>
            <person name="Rogers Y.-H."/>
            <person name="Friedman R."/>
            <person name="Venter J.C."/>
        </authorList>
    </citation>
    <scope>NUCLEOTIDE SEQUENCE [LARGE SCALE GENOMIC DNA]</scope>
    <source>
        <strain evidence="2 3">PV-1</strain>
    </source>
</reference>